<comment type="caution">
    <text evidence="2">The sequence shown here is derived from an EMBL/GenBank/DDBJ whole genome shotgun (WGS) entry which is preliminary data.</text>
</comment>
<sequence>MISFIIPTKNEATVIEKILLCLSEYKGEKEIIISDGQSTDDTILIAKKYTNKIVEHKDSTRQTIAQGRNAGANIATGDYFVFLDADVYIPDIDLFFQKVESLFISNKNLVGLTVSIKVNKNQETFVDKIIFSTLNLFHLILNNYFKIGVAAGEFQMIRKDTFKKTNGYREDLVASEDYEFFKRIAKLGKTYFEKTLTIYHTGRRAHKIGWPRLLTEWMLNSLSLIFRKKAHSKEWKVIR</sequence>
<evidence type="ECO:0000313" key="2">
    <source>
        <dbReference type="EMBL" id="OIO29344.1"/>
    </source>
</evidence>
<dbReference type="AlphaFoldDB" id="A0A1J4V076"/>
<dbReference type="InterPro" id="IPR001173">
    <property type="entry name" value="Glyco_trans_2-like"/>
</dbReference>
<dbReference type="Pfam" id="PF00535">
    <property type="entry name" value="Glycos_transf_2"/>
    <property type="match status" value="1"/>
</dbReference>
<evidence type="ECO:0000259" key="1">
    <source>
        <dbReference type="Pfam" id="PF00535"/>
    </source>
</evidence>
<gene>
    <name evidence="2" type="ORF">AUJ22_01570</name>
</gene>
<dbReference type="InterPro" id="IPR029044">
    <property type="entry name" value="Nucleotide-diphossugar_trans"/>
</dbReference>
<dbReference type="Gene3D" id="3.90.550.10">
    <property type="entry name" value="Spore Coat Polysaccharide Biosynthesis Protein SpsA, Chain A"/>
    <property type="match status" value="1"/>
</dbReference>
<protein>
    <recommendedName>
        <fullName evidence="1">Glycosyltransferase 2-like domain-containing protein</fullName>
    </recommendedName>
</protein>
<feature type="domain" description="Glycosyltransferase 2-like" evidence="1">
    <location>
        <begin position="3"/>
        <end position="164"/>
    </location>
</feature>
<dbReference type="SUPFAM" id="SSF53448">
    <property type="entry name" value="Nucleotide-diphospho-sugar transferases"/>
    <property type="match status" value="1"/>
</dbReference>
<name>A0A1J4V076_9BACT</name>
<dbReference type="Proteomes" id="UP000185769">
    <property type="component" value="Unassembled WGS sequence"/>
</dbReference>
<proteinExistence type="predicted"/>
<reference evidence="2 3" key="1">
    <citation type="journal article" date="2016" name="Environ. Microbiol.">
        <title>Genomic resolution of a cold subsurface aquifer community provides metabolic insights for novel microbes adapted to high CO concentrations.</title>
        <authorList>
            <person name="Probst A.J."/>
            <person name="Castelle C.J."/>
            <person name="Singh A."/>
            <person name="Brown C.T."/>
            <person name="Anantharaman K."/>
            <person name="Sharon I."/>
            <person name="Hug L.A."/>
            <person name="Burstein D."/>
            <person name="Emerson J.B."/>
            <person name="Thomas B.C."/>
            <person name="Banfield J.F."/>
        </authorList>
    </citation>
    <scope>NUCLEOTIDE SEQUENCE [LARGE SCALE GENOMIC DNA]</scope>
    <source>
        <strain evidence="2">CG1_02_31_12</strain>
    </source>
</reference>
<dbReference type="PANTHER" id="PTHR43630:SF2">
    <property type="entry name" value="GLYCOSYLTRANSFERASE"/>
    <property type="match status" value="1"/>
</dbReference>
<accession>A0A1J4V076</accession>
<dbReference type="PANTHER" id="PTHR43630">
    <property type="entry name" value="POLY-BETA-1,6-N-ACETYL-D-GLUCOSAMINE SYNTHASE"/>
    <property type="match status" value="1"/>
</dbReference>
<dbReference type="EMBL" id="MNVM01000026">
    <property type="protein sequence ID" value="OIO29344.1"/>
    <property type="molecule type" value="Genomic_DNA"/>
</dbReference>
<organism evidence="2 3">
    <name type="scientific">Candidatus Nomurabacteria bacterium CG1_02_31_12</name>
    <dbReference type="NCBI Taxonomy" id="1805280"/>
    <lineage>
        <taxon>Bacteria</taxon>
        <taxon>Candidatus Nomuraibacteriota</taxon>
    </lineage>
</organism>
<evidence type="ECO:0000313" key="3">
    <source>
        <dbReference type="Proteomes" id="UP000185769"/>
    </source>
</evidence>
<dbReference type="STRING" id="1805280.AUJ22_01570"/>